<protein>
    <recommendedName>
        <fullName evidence="2">VOC domain-containing protein</fullName>
    </recommendedName>
</protein>
<evidence type="ECO:0000313" key="3">
    <source>
        <dbReference type="EMBL" id="SVB16265.1"/>
    </source>
</evidence>
<dbReference type="InterPro" id="IPR029068">
    <property type="entry name" value="Glyas_Bleomycin-R_OHBP_Dase"/>
</dbReference>
<dbReference type="InterPro" id="IPR037523">
    <property type="entry name" value="VOC_core"/>
</dbReference>
<dbReference type="Pfam" id="PF00903">
    <property type="entry name" value="Glyoxalase"/>
    <property type="match status" value="1"/>
</dbReference>
<gene>
    <name evidence="3" type="ORF">METZ01_LOCUS169119</name>
</gene>
<dbReference type="PANTHER" id="PTHR43048:SF3">
    <property type="entry name" value="METHYLMALONYL-COA EPIMERASE, MITOCHONDRIAL"/>
    <property type="match status" value="1"/>
</dbReference>
<evidence type="ECO:0000256" key="1">
    <source>
        <dbReference type="ARBA" id="ARBA00022723"/>
    </source>
</evidence>
<dbReference type="PROSITE" id="PS51819">
    <property type="entry name" value="VOC"/>
    <property type="match status" value="1"/>
</dbReference>
<dbReference type="AlphaFoldDB" id="A0A382BR41"/>
<evidence type="ECO:0000259" key="2">
    <source>
        <dbReference type="PROSITE" id="PS51819"/>
    </source>
</evidence>
<dbReference type="Gene3D" id="3.10.180.10">
    <property type="entry name" value="2,3-Dihydroxybiphenyl 1,2-Dioxygenase, domain 1"/>
    <property type="match status" value="1"/>
</dbReference>
<reference evidence="3" key="1">
    <citation type="submission" date="2018-05" db="EMBL/GenBank/DDBJ databases">
        <authorList>
            <person name="Lanie J.A."/>
            <person name="Ng W.-L."/>
            <person name="Kazmierczak K.M."/>
            <person name="Andrzejewski T.M."/>
            <person name="Davidsen T.M."/>
            <person name="Wayne K.J."/>
            <person name="Tettelin H."/>
            <person name="Glass J.I."/>
            <person name="Rusch D."/>
            <person name="Podicherti R."/>
            <person name="Tsui H.-C.T."/>
            <person name="Winkler M.E."/>
        </authorList>
    </citation>
    <scope>NUCLEOTIDE SEQUENCE</scope>
</reference>
<dbReference type="GO" id="GO:0046491">
    <property type="term" value="P:L-methylmalonyl-CoA metabolic process"/>
    <property type="evidence" value="ECO:0007669"/>
    <property type="project" value="TreeGrafter"/>
</dbReference>
<dbReference type="EMBL" id="UINC01030976">
    <property type="protein sequence ID" value="SVB16265.1"/>
    <property type="molecule type" value="Genomic_DNA"/>
</dbReference>
<dbReference type="GO" id="GO:0046872">
    <property type="term" value="F:metal ion binding"/>
    <property type="evidence" value="ECO:0007669"/>
    <property type="project" value="UniProtKB-KW"/>
</dbReference>
<name>A0A382BR41_9ZZZZ</name>
<accession>A0A382BR41</accession>
<organism evidence="3">
    <name type="scientific">marine metagenome</name>
    <dbReference type="NCBI Taxonomy" id="408172"/>
    <lineage>
        <taxon>unclassified sequences</taxon>
        <taxon>metagenomes</taxon>
        <taxon>ecological metagenomes</taxon>
    </lineage>
</organism>
<dbReference type="InterPro" id="IPR004360">
    <property type="entry name" value="Glyas_Fos-R_dOase_dom"/>
</dbReference>
<dbReference type="SUPFAM" id="SSF54593">
    <property type="entry name" value="Glyoxalase/Bleomycin resistance protein/Dihydroxybiphenyl dioxygenase"/>
    <property type="match status" value="1"/>
</dbReference>
<dbReference type="GO" id="GO:0004493">
    <property type="term" value="F:methylmalonyl-CoA epimerase activity"/>
    <property type="evidence" value="ECO:0007669"/>
    <property type="project" value="TreeGrafter"/>
</dbReference>
<sequence>MTVRSLEHVAMAYRDTDAAAQWFCDILGFSIVFQATHPAFGVNFYFVKDPAGKGLIEIIPMPPDNSIDLNDTKTAHIHVAFDVDDMDAAVEELTSKGVVFEGPPVSMGPNRLAFFRDPEGAPLQLVQRPNPLI</sequence>
<keyword evidence="1" id="KW-0479">Metal-binding</keyword>
<feature type="domain" description="VOC" evidence="2">
    <location>
        <begin position="5"/>
        <end position="128"/>
    </location>
</feature>
<proteinExistence type="predicted"/>
<dbReference type="InterPro" id="IPR051785">
    <property type="entry name" value="MMCE/EMCE_epimerase"/>
</dbReference>
<dbReference type="PANTHER" id="PTHR43048">
    <property type="entry name" value="METHYLMALONYL-COA EPIMERASE"/>
    <property type="match status" value="1"/>
</dbReference>